<keyword evidence="6" id="KW-0833">Ubl conjugation pathway</keyword>
<keyword evidence="5" id="KW-0863">Zinc-finger</keyword>
<dbReference type="Gene3D" id="1.20.120.1750">
    <property type="match status" value="1"/>
</dbReference>
<evidence type="ECO:0000256" key="3">
    <source>
        <dbReference type="ARBA" id="ARBA00022723"/>
    </source>
</evidence>
<dbReference type="InterPro" id="IPR013087">
    <property type="entry name" value="Znf_C2H2_type"/>
</dbReference>
<feature type="domain" description="RING-type" evidence="8">
    <location>
        <begin position="507"/>
        <end position="717"/>
    </location>
</feature>
<dbReference type="Proteomes" id="UP001148614">
    <property type="component" value="Unassembled WGS sequence"/>
</dbReference>
<keyword evidence="2" id="KW-0808">Transferase</keyword>
<dbReference type="GO" id="GO:0008270">
    <property type="term" value="F:zinc ion binding"/>
    <property type="evidence" value="ECO:0007669"/>
    <property type="project" value="UniProtKB-KW"/>
</dbReference>
<dbReference type="CDD" id="cd20335">
    <property type="entry name" value="BRcat_RBR"/>
    <property type="match status" value="1"/>
</dbReference>
<sequence length="738" mass="83219">MVEPVPAYILDNPTLPAQTHQQKDKDALVRVFQGALVRFGDSARVTSLLLSSECSSVRIYGLPAGTTPADVIALLIELGHDVEGIDGLRVIPTPRSPSSTPLCTAYLSTLDLDFAERLSTSLVGTAYNNLRVIQAPPRLPEWASTRRAYCNRVQLKWSSRRSMCYIYYHRSDDALRVIKSFNDGRYRVGTTRTECLEKPRFNQKLKIYEVEAWGLPFKCSEDMVLASITDQEDTPIFVEMLTQPKCKQRALDMIKGLHVPIDSISPLSLLRQGKHWISTAQFKKEDDARKAVWNLDKPTWCLPGWIHITARLVYASTFKVSDQIFYSVKKSLQDCQDVIKNTPQREYVPKMRGGPILSFSSCSSEDVANWANAAEEVDELASIGPASKALEEVQEEYGVLLRPIRPKREIRYFGDVSKLKAVQREVVWRLVVRRYYIDLEETQFSQLCETGGLKDLQERLGDDVVSLNIGSKPKELVLRGPVKAFCDMVLHELSVPATESMPKNGENSSDCSVCLTPAEDPVVLGCGHTCCAGCFQRLCIHINTQTDVPVVCAGEGDECNKPISFKEIRDNLDSSTFERLLESSFKTYIARRIDRFRECPSPDCGYLYRQSKGKSTASKVPEWHLCPRCLKHVCLSCHATHEGLTCEQYKDNAAFEAYKRENNVKDCPRCGTAITKKGGCNHMTCCGCYAHICWRCMKAFQEEDECYEHLHQAHNTIGIADPARPGEFLEEQEEEVDE</sequence>
<evidence type="ECO:0000256" key="2">
    <source>
        <dbReference type="ARBA" id="ARBA00022679"/>
    </source>
</evidence>
<evidence type="ECO:0000313" key="10">
    <source>
        <dbReference type="Proteomes" id="UP001148614"/>
    </source>
</evidence>
<dbReference type="PROSITE" id="PS51873">
    <property type="entry name" value="TRIAD"/>
    <property type="match status" value="1"/>
</dbReference>
<evidence type="ECO:0000256" key="6">
    <source>
        <dbReference type="ARBA" id="ARBA00022786"/>
    </source>
</evidence>
<organism evidence="9 10">
    <name type="scientific">Xylaria arbuscula</name>
    <dbReference type="NCBI Taxonomy" id="114810"/>
    <lineage>
        <taxon>Eukaryota</taxon>
        <taxon>Fungi</taxon>
        <taxon>Dikarya</taxon>
        <taxon>Ascomycota</taxon>
        <taxon>Pezizomycotina</taxon>
        <taxon>Sordariomycetes</taxon>
        <taxon>Xylariomycetidae</taxon>
        <taxon>Xylariales</taxon>
        <taxon>Xylariaceae</taxon>
        <taxon>Xylaria</taxon>
    </lineage>
</organism>
<dbReference type="InterPro" id="IPR013083">
    <property type="entry name" value="Znf_RING/FYVE/PHD"/>
</dbReference>
<dbReference type="AlphaFoldDB" id="A0A9W8N8V9"/>
<dbReference type="Gene3D" id="3.30.40.10">
    <property type="entry name" value="Zinc/RING finger domain, C3HC4 (zinc finger)"/>
    <property type="match status" value="1"/>
</dbReference>
<evidence type="ECO:0000256" key="1">
    <source>
        <dbReference type="ARBA" id="ARBA00004906"/>
    </source>
</evidence>
<accession>A0A9W8N8V9</accession>
<evidence type="ECO:0000256" key="5">
    <source>
        <dbReference type="ARBA" id="ARBA00022771"/>
    </source>
</evidence>
<protein>
    <recommendedName>
        <fullName evidence="8">RING-type domain-containing protein</fullName>
    </recommendedName>
</protein>
<evidence type="ECO:0000313" key="9">
    <source>
        <dbReference type="EMBL" id="KAJ3563421.1"/>
    </source>
</evidence>
<dbReference type="Pfam" id="PF22191">
    <property type="entry name" value="IBR_1"/>
    <property type="match status" value="1"/>
</dbReference>
<dbReference type="PROSITE" id="PS00028">
    <property type="entry name" value="ZINC_FINGER_C2H2_1"/>
    <property type="match status" value="1"/>
</dbReference>
<dbReference type="GO" id="GO:0000151">
    <property type="term" value="C:ubiquitin ligase complex"/>
    <property type="evidence" value="ECO:0007669"/>
    <property type="project" value="TreeGrafter"/>
</dbReference>
<dbReference type="CDD" id="cd22585">
    <property type="entry name" value="Rcat_RBR_DEAH12-like"/>
    <property type="match status" value="1"/>
</dbReference>
<dbReference type="SMART" id="SM00647">
    <property type="entry name" value="IBR"/>
    <property type="match status" value="2"/>
</dbReference>
<keyword evidence="3" id="KW-0479">Metal-binding</keyword>
<keyword evidence="10" id="KW-1185">Reference proteome</keyword>
<comment type="pathway">
    <text evidence="1">Protein modification; protein ubiquitination.</text>
</comment>
<reference evidence="9" key="1">
    <citation type="submission" date="2022-07" db="EMBL/GenBank/DDBJ databases">
        <title>Genome Sequence of Xylaria arbuscula.</title>
        <authorList>
            <person name="Buettner E."/>
        </authorList>
    </citation>
    <scope>NUCLEOTIDE SEQUENCE</scope>
    <source>
        <strain evidence="9">VT107</strain>
    </source>
</reference>
<dbReference type="VEuPathDB" id="FungiDB:F4678DRAFT_480535"/>
<comment type="caution">
    <text evidence="9">The sequence shown here is derived from an EMBL/GenBank/DDBJ whole genome shotgun (WGS) entry which is preliminary data.</text>
</comment>
<dbReference type="InterPro" id="IPR044066">
    <property type="entry name" value="TRIAD_supradom"/>
</dbReference>
<dbReference type="EMBL" id="JANPWZ010001763">
    <property type="protein sequence ID" value="KAJ3563421.1"/>
    <property type="molecule type" value="Genomic_DNA"/>
</dbReference>
<proteinExistence type="predicted"/>
<dbReference type="GO" id="GO:0097039">
    <property type="term" value="P:protein linear polyubiquitination"/>
    <property type="evidence" value="ECO:0007669"/>
    <property type="project" value="TreeGrafter"/>
</dbReference>
<dbReference type="InterPro" id="IPR051628">
    <property type="entry name" value="LUBAC_E3_Ligases"/>
</dbReference>
<dbReference type="InterPro" id="IPR002867">
    <property type="entry name" value="IBR_dom"/>
</dbReference>
<dbReference type="PANTHER" id="PTHR22770">
    <property type="entry name" value="UBIQUITIN CONJUGATING ENZYME 7 INTERACTING PROTEIN-RELATED"/>
    <property type="match status" value="1"/>
</dbReference>
<name>A0A9W8N8V9_9PEZI</name>
<keyword evidence="7" id="KW-0862">Zinc</keyword>
<evidence type="ECO:0000259" key="8">
    <source>
        <dbReference type="PROSITE" id="PS51873"/>
    </source>
</evidence>
<dbReference type="Pfam" id="PF01485">
    <property type="entry name" value="IBR"/>
    <property type="match status" value="1"/>
</dbReference>
<dbReference type="GO" id="GO:0043130">
    <property type="term" value="F:ubiquitin binding"/>
    <property type="evidence" value="ECO:0007669"/>
    <property type="project" value="TreeGrafter"/>
</dbReference>
<evidence type="ECO:0000256" key="4">
    <source>
        <dbReference type="ARBA" id="ARBA00022737"/>
    </source>
</evidence>
<dbReference type="SUPFAM" id="SSF57850">
    <property type="entry name" value="RING/U-box"/>
    <property type="match status" value="2"/>
</dbReference>
<gene>
    <name evidence="9" type="ORF">NPX13_g8204</name>
</gene>
<evidence type="ECO:0000256" key="7">
    <source>
        <dbReference type="ARBA" id="ARBA00022833"/>
    </source>
</evidence>
<keyword evidence="4" id="KW-0677">Repeat</keyword>
<dbReference type="GO" id="GO:0043161">
    <property type="term" value="P:proteasome-mediated ubiquitin-dependent protein catabolic process"/>
    <property type="evidence" value="ECO:0007669"/>
    <property type="project" value="TreeGrafter"/>
</dbReference>
<dbReference type="PANTHER" id="PTHR22770:SF13">
    <property type="entry name" value="RING-TYPE DOMAIN-CONTAINING PROTEIN"/>
    <property type="match status" value="1"/>
</dbReference>
<dbReference type="GO" id="GO:0004842">
    <property type="term" value="F:ubiquitin-protein transferase activity"/>
    <property type="evidence" value="ECO:0007669"/>
    <property type="project" value="TreeGrafter"/>
</dbReference>